<keyword evidence="2" id="KW-1185">Reference proteome</keyword>
<comment type="caution">
    <text evidence="1">The sequence shown here is derived from an EMBL/GenBank/DDBJ whole genome shotgun (WGS) entry which is preliminary data.</text>
</comment>
<evidence type="ECO:0000313" key="1">
    <source>
        <dbReference type="EMBL" id="MBD2777405.1"/>
    </source>
</evidence>
<reference evidence="1" key="1">
    <citation type="submission" date="2020-09" db="EMBL/GenBank/DDBJ databases">
        <title>Iningainema tapete sp. nov. (Scytonemataceae, Cyanobacteria) from greenhouses in central Florida (USA) produces two types of nodularin with biosynthetic potential for microcystin-LR and anabaenopeptins.</title>
        <authorList>
            <person name="Berthold D.E."/>
            <person name="Lefler F.W."/>
            <person name="Huang I.-S."/>
            <person name="Abdulla H."/>
            <person name="Zimba P.V."/>
            <person name="Laughinghouse H.D. IV."/>
        </authorList>
    </citation>
    <scope>NUCLEOTIDE SEQUENCE</scope>
    <source>
        <strain evidence="1">BLCCT55</strain>
    </source>
</reference>
<proteinExistence type="predicted"/>
<dbReference type="AlphaFoldDB" id="A0A8J7CHA5"/>
<sequence>MTLDEIDQLLAEWNKKIEHVSQNLIDLHGLPTYQRLTGVETRHVASLQGVTYARVSPALKAMNDLFGYFDLLVNTINQANQLRSSIPRFIGSQQKLQEIEQILTTPSIQLAVVQTPLAQRSLFSAAQISNAIAPQDLLQLMTNAFDVAKVVVLAVDEAWTRLQPMLNMAQAEIKHLQNLADSLSVDSLPELCDATQKINFLRHRIETDPLGVREDFTTEIQPQIERVKTTLEELAKQQTQIRESFAQAYQLQSQLLELHRQASTAFQDSTLKVVDHSTLQTPLANEQIDALSAWLKRLETKFNEGLINPVRIGLENWTAKVKEYIVVTQKVYAANKAPLETRAELRGRLDALKAKALARGLAEDSTLAELAIQAQQLLYTQPTPLSKAAELVSQYEKRCRDVPSERLLSKNKI</sequence>
<evidence type="ECO:0000313" key="2">
    <source>
        <dbReference type="Proteomes" id="UP000629098"/>
    </source>
</evidence>
<dbReference type="Proteomes" id="UP000629098">
    <property type="component" value="Unassembled WGS sequence"/>
</dbReference>
<protein>
    <submittedName>
        <fullName evidence="1">Uncharacterized protein</fullName>
    </submittedName>
</protein>
<dbReference type="EMBL" id="JACXAE010000110">
    <property type="protein sequence ID" value="MBD2777405.1"/>
    <property type="molecule type" value="Genomic_DNA"/>
</dbReference>
<accession>A0A8J7CHA5</accession>
<name>A0A8J7CHA5_9CYAN</name>
<gene>
    <name evidence="1" type="ORF">ICL16_36500</name>
</gene>
<dbReference type="RefSeq" id="WP_190836473.1">
    <property type="nucleotide sequence ID" value="NZ_CAWPPI010000110.1"/>
</dbReference>
<organism evidence="1 2">
    <name type="scientific">Iningainema tapete BLCC-T55</name>
    <dbReference type="NCBI Taxonomy" id="2748662"/>
    <lineage>
        <taxon>Bacteria</taxon>
        <taxon>Bacillati</taxon>
        <taxon>Cyanobacteriota</taxon>
        <taxon>Cyanophyceae</taxon>
        <taxon>Nostocales</taxon>
        <taxon>Scytonemataceae</taxon>
        <taxon>Iningainema tapete</taxon>
    </lineage>
</organism>